<dbReference type="Proteomes" id="UP000866740">
    <property type="component" value="Unassembled WGS sequence"/>
</dbReference>
<dbReference type="AlphaFoldDB" id="A0A3F3IVJ1"/>
<feature type="coiled-coil region" evidence="1">
    <location>
        <begin position="41"/>
        <end position="68"/>
    </location>
</feature>
<dbReference type="RefSeq" id="WP_070802069.1">
    <property type="nucleotide sequence ID" value="NZ_MLTE01000011.1"/>
</dbReference>
<evidence type="ECO:0000313" key="2">
    <source>
        <dbReference type="EMBL" id="OHJ50702.1"/>
    </source>
</evidence>
<sequence>MINPNKSLAQRALAGAQFLRIHAEASAADADFFIALMSEPYTIAASAIEQLVEENEKLRAQLVAFQRTANAAVAVDPASGPDTTAYYTSLLKGTRVRLKTAPYMRGTAGLTKVNERGIPFCSVHFEAPYEDTRWVKAERLESIPDE</sequence>
<name>A0A3F3IVJ1_SALER</name>
<keyword evidence="1" id="KW-0175">Coiled coil</keyword>
<accession>A0A3F3IVJ1</accession>
<organism evidence="2">
    <name type="scientific">Salmonella enterica</name>
    <name type="common">Salmonella choleraesuis</name>
    <dbReference type="NCBI Taxonomy" id="28901"/>
    <lineage>
        <taxon>Bacteria</taxon>
        <taxon>Pseudomonadati</taxon>
        <taxon>Pseudomonadota</taxon>
        <taxon>Gammaproteobacteria</taxon>
        <taxon>Enterobacterales</taxon>
        <taxon>Enterobacteriaceae</taxon>
        <taxon>Salmonella</taxon>
    </lineage>
</organism>
<evidence type="ECO:0000256" key="1">
    <source>
        <dbReference type="SAM" id="Coils"/>
    </source>
</evidence>
<reference evidence="2" key="1">
    <citation type="submission" date="2016-09" db="EMBL/GenBank/DDBJ databases">
        <title>Whole genome sequencing of Salmonella enterica.</title>
        <authorList>
            <person name="Bell R."/>
        </authorList>
    </citation>
    <scope>NUCLEOTIDE SEQUENCE [LARGE SCALE GENOMIC DNA]</scope>
    <source>
        <strain evidence="2">CFSAN044929</strain>
    </source>
</reference>
<dbReference type="EMBL" id="MLTE01000011">
    <property type="protein sequence ID" value="OHJ50702.1"/>
    <property type="molecule type" value="Genomic_DNA"/>
</dbReference>
<gene>
    <name evidence="2" type="ORF">A7S51_15950</name>
</gene>
<protein>
    <submittedName>
        <fullName evidence="2">Uncharacterized protein</fullName>
    </submittedName>
</protein>
<comment type="caution">
    <text evidence="2">The sequence shown here is derived from an EMBL/GenBank/DDBJ whole genome shotgun (WGS) entry which is preliminary data.</text>
</comment>
<proteinExistence type="predicted"/>